<reference evidence="4" key="1">
    <citation type="submission" date="2020-07" db="EMBL/GenBank/DDBJ databases">
        <title>Huge and variable diversity of episymbiotic CPR bacteria and DPANN archaea in groundwater ecosystems.</title>
        <authorList>
            <person name="He C.Y."/>
            <person name="Keren R."/>
            <person name="Whittaker M."/>
            <person name="Farag I.F."/>
            <person name="Doudna J."/>
            <person name="Cate J.H.D."/>
            <person name="Banfield J.F."/>
        </authorList>
    </citation>
    <scope>NUCLEOTIDE SEQUENCE</scope>
    <source>
        <strain evidence="4">NC_groundwater_17_Pr7_B-0.1um_64_12</strain>
    </source>
</reference>
<dbReference type="Gene3D" id="1.20.120.450">
    <property type="entry name" value="dinb family like domain"/>
    <property type="match status" value="1"/>
</dbReference>
<sequence length="164" mass="18658">MDVTEALLESWDRQCRIVQAVASRVDESNRHVKPSEDGWPLYHQLAHIHNVRRYWLSQVAPERAAALGDSFVDGWKTPIQDLAAIKAMLEASGVAVREAVSEALKKGVGAVGGYDHPVLFLQHMIWHEGWHVGLMFLALRLAGQEPPEEWEESHVWGEWRTEEF</sequence>
<feature type="binding site" evidence="3">
    <location>
        <position position="131"/>
    </location>
    <ligand>
        <name>a divalent metal cation</name>
        <dbReference type="ChEBI" id="CHEBI:60240"/>
    </ligand>
</feature>
<dbReference type="InterPro" id="IPR007837">
    <property type="entry name" value="DinB"/>
</dbReference>
<dbReference type="Proteomes" id="UP000727962">
    <property type="component" value="Unassembled WGS sequence"/>
</dbReference>
<feature type="binding site" evidence="3">
    <location>
        <position position="127"/>
    </location>
    <ligand>
        <name>a divalent metal cation</name>
        <dbReference type="ChEBI" id="CHEBI:60240"/>
    </ligand>
</feature>
<accession>A0A931LVT3</accession>
<keyword evidence="2 3" id="KW-0479">Metal-binding</keyword>
<evidence type="ECO:0000256" key="2">
    <source>
        <dbReference type="ARBA" id="ARBA00022723"/>
    </source>
</evidence>
<comment type="caution">
    <text evidence="4">The sequence shown here is derived from an EMBL/GenBank/DDBJ whole genome shotgun (WGS) entry which is preliminary data.</text>
</comment>
<evidence type="ECO:0000256" key="1">
    <source>
        <dbReference type="ARBA" id="ARBA00008635"/>
    </source>
</evidence>
<comment type="similarity">
    <text evidence="1">Belongs to the DinB family.</text>
</comment>
<dbReference type="Pfam" id="PF05163">
    <property type="entry name" value="DinB"/>
    <property type="match status" value="1"/>
</dbReference>
<name>A0A931LVT3_FIMGI</name>
<dbReference type="SUPFAM" id="SSF109854">
    <property type="entry name" value="DinB/YfiT-like putative metalloenzymes"/>
    <property type="match status" value="1"/>
</dbReference>
<evidence type="ECO:0000313" key="5">
    <source>
        <dbReference type="Proteomes" id="UP000727962"/>
    </source>
</evidence>
<organism evidence="4 5">
    <name type="scientific">Fimbriimonas ginsengisoli</name>
    <dbReference type="NCBI Taxonomy" id="1005039"/>
    <lineage>
        <taxon>Bacteria</taxon>
        <taxon>Bacillati</taxon>
        <taxon>Armatimonadota</taxon>
        <taxon>Fimbriimonadia</taxon>
        <taxon>Fimbriimonadales</taxon>
        <taxon>Fimbriimonadaceae</taxon>
        <taxon>Fimbriimonas</taxon>
    </lineage>
</organism>
<dbReference type="AlphaFoldDB" id="A0A931LVT3"/>
<dbReference type="InterPro" id="IPR034660">
    <property type="entry name" value="DinB/YfiT-like"/>
</dbReference>
<dbReference type="GO" id="GO:0046872">
    <property type="term" value="F:metal ion binding"/>
    <property type="evidence" value="ECO:0007669"/>
    <property type="project" value="UniProtKB-KW"/>
</dbReference>
<feature type="binding site" evidence="3">
    <location>
        <position position="47"/>
    </location>
    <ligand>
        <name>a divalent metal cation</name>
        <dbReference type="ChEBI" id="CHEBI:60240"/>
    </ligand>
</feature>
<gene>
    <name evidence="4" type="ORF">HYR64_05895</name>
</gene>
<protein>
    <submittedName>
        <fullName evidence="4">DinB family protein</fullName>
    </submittedName>
</protein>
<proteinExistence type="inferred from homology"/>
<evidence type="ECO:0000256" key="3">
    <source>
        <dbReference type="PIRSR" id="PIRSR607837-1"/>
    </source>
</evidence>
<dbReference type="EMBL" id="JACOSL010000037">
    <property type="protein sequence ID" value="MBI1756622.1"/>
    <property type="molecule type" value="Genomic_DNA"/>
</dbReference>
<evidence type="ECO:0000313" key="4">
    <source>
        <dbReference type="EMBL" id="MBI1756622.1"/>
    </source>
</evidence>